<dbReference type="PANTHER" id="PTHR36156">
    <property type="entry name" value="SLR2101 PROTEIN"/>
    <property type="match status" value="1"/>
</dbReference>
<reference evidence="1" key="2">
    <citation type="journal article" date="2023" name="IMA Fungus">
        <title>Comparative genomic study of the Penicillium genus elucidates a diverse pangenome and 15 lateral gene transfer events.</title>
        <authorList>
            <person name="Petersen C."/>
            <person name="Sorensen T."/>
            <person name="Nielsen M.R."/>
            <person name="Sondergaard T.E."/>
            <person name="Sorensen J.L."/>
            <person name="Fitzpatrick D.A."/>
            <person name="Frisvad J.C."/>
            <person name="Nielsen K.L."/>
        </authorList>
    </citation>
    <scope>NUCLEOTIDE SEQUENCE</scope>
    <source>
        <strain evidence="1">IBT 15544</strain>
    </source>
</reference>
<evidence type="ECO:0000313" key="1">
    <source>
        <dbReference type="EMBL" id="KAJ5212823.1"/>
    </source>
</evidence>
<gene>
    <name evidence="1" type="ORF">N7498_004469</name>
</gene>
<name>A0A9W9T7V4_9EURO</name>
<keyword evidence="2" id="KW-1185">Reference proteome</keyword>
<dbReference type="OrthoDB" id="4352757at2759"/>
<reference evidence="1" key="1">
    <citation type="submission" date="2022-12" db="EMBL/GenBank/DDBJ databases">
        <authorList>
            <person name="Petersen C."/>
        </authorList>
    </citation>
    <scope>NUCLEOTIDE SEQUENCE</scope>
    <source>
        <strain evidence="1">IBT 15544</strain>
    </source>
</reference>
<evidence type="ECO:0000313" key="2">
    <source>
        <dbReference type="Proteomes" id="UP001150904"/>
    </source>
</evidence>
<dbReference type="EMBL" id="JAPQKR010000008">
    <property type="protein sequence ID" value="KAJ5212823.1"/>
    <property type="molecule type" value="Genomic_DNA"/>
</dbReference>
<organism evidence="1 2">
    <name type="scientific">Penicillium cinerascens</name>
    <dbReference type="NCBI Taxonomy" id="70096"/>
    <lineage>
        <taxon>Eukaryota</taxon>
        <taxon>Fungi</taxon>
        <taxon>Dikarya</taxon>
        <taxon>Ascomycota</taxon>
        <taxon>Pezizomycotina</taxon>
        <taxon>Eurotiomycetes</taxon>
        <taxon>Eurotiomycetidae</taxon>
        <taxon>Eurotiales</taxon>
        <taxon>Aspergillaceae</taxon>
        <taxon>Penicillium</taxon>
    </lineage>
</organism>
<dbReference type="AlphaFoldDB" id="A0A9W9T7V4"/>
<dbReference type="RefSeq" id="XP_058310993.1">
    <property type="nucleotide sequence ID" value="XM_058451531.1"/>
</dbReference>
<dbReference type="InterPro" id="IPR047142">
    <property type="entry name" value="OryJ/VirC-like"/>
</dbReference>
<dbReference type="GeneID" id="83178832"/>
<dbReference type="Gene3D" id="2.60.120.10">
    <property type="entry name" value="Jelly Rolls"/>
    <property type="match status" value="1"/>
</dbReference>
<protein>
    <submittedName>
        <fullName evidence="1">Uncharacterized protein</fullName>
    </submittedName>
</protein>
<comment type="caution">
    <text evidence="1">The sequence shown here is derived from an EMBL/GenBank/DDBJ whole genome shotgun (WGS) entry which is preliminary data.</text>
</comment>
<dbReference type="Proteomes" id="UP001150904">
    <property type="component" value="Unassembled WGS sequence"/>
</dbReference>
<accession>A0A9W9T7V4</accession>
<sequence>MLPKTESDSLEGDAATHGLRENVRYITGMDAAGNSVILASPSLRFHDRGGYAITAIYNLEKIPANIENNSDITYYMASQEPTPANQYSPTSFQLVIPGGANFVQGDFGPSACSAWHRTLSVDFVTVVQGELVLEVGDDCANASQVSLQTGVS</sequence>
<dbReference type="PANTHER" id="PTHR36156:SF2">
    <property type="entry name" value="CUPIN TYPE-2 DOMAIN-CONTAINING PROTEIN"/>
    <property type="match status" value="1"/>
</dbReference>
<proteinExistence type="predicted"/>
<dbReference type="InterPro" id="IPR014710">
    <property type="entry name" value="RmlC-like_jellyroll"/>
</dbReference>